<dbReference type="AlphaFoldDB" id="A0A8H6VTF2"/>
<feature type="compositionally biased region" description="Basic and acidic residues" evidence="1">
    <location>
        <begin position="381"/>
        <end position="398"/>
    </location>
</feature>
<dbReference type="InterPro" id="IPR054464">
    <property type="entry name" value="ULD_fung"/>
</dbReference>
<dbReference type="EMBL" id="JABCIY010000003">
    <property type="protein sequence ID" value="KAF7198155.1"/>
    <property type="molecule type" value="Genomic_DNA"/>
</dbReference>
<gene>
    <name evidence="4" type="ORF">HII31_00511</name>
</gene>
<feature type="domain" description="Transcription factor PAP1" evidence="2">
    <location>
        <begin position="319"/>
        <end position="370"/>
    </location>
</feature>
<protein>
    <submittedName>
        <fullName evidence="4">AP-1-like transcription factor napA</fullName>
    </submittedName>
</protein>
<reference evidence="4" key="1">
    <citation type="submission" date="2020-04" db="EMBL/GenBank/DDBJ databases">
        <title>Draft genome resource of the tomato pathogen Pseudocercospora fuligena.</title>
        <authorList>
            <person name="Zaccaron A."/>
        </authorList>
    </citation>
    <scope>NUCLEOTIDE SEQUENCE</scope>
    <source>
        <strain evidence="4">PF001</strain>
    </source>
</reference>
<feature type="domain" description="Ubiquitin-like" evidence="3">
    <location>
        <begin position="135"/>
        <end position="218"/>
    </location>
</feature>
<name>A0A8H6VTF2_9PEZI</name>
<evidence type="ECO:0000259" key="3">
    <source>
        <dbReference type="Pfam" id="PF22893"/>
    </source>
</evidence>
<evidence type="ECO:0000313" key="4">
    <source>
        <dbReference type="EMBL" id="KAF7198155.1"/>
    </source>
</evidence>
<sequence>MAARCAGISQPSTGRIEKRLGKRKAIEPNSIYRGNHTGGNARVQYGNVFVQGDYHAVALDDTRAVTALDKCSSRECAALIARLHFLADQCTATLQTRHGTDMVAQTSAEDQLLTLLCWLRDIKTIPQQVCDDLPVFKDAFGAATFIDTRYVTSWNVFESLICNSIRERPGRHGLQRVKNLRYRLHDSKRDQIIDPRRDRNSFRYVFLPGRLVSMSMYFDWNEVSYDSCPRCHHEQVYMPDTDTICSNCSFIYRSLPAEAVSEEQATLPGSQVEERDRVIMSPMPLASGIAEIDRPEHFSRICIGAMPSVTIPAPNDPRTTNNIWEQLQANEDFRAGRIDLDALCAELRTKAKATEIGVVVDQGQLNASLKKFLEIETEHVLERQQHESGDSDTSRSRDPVNLTAVAFASTRRIGDARKNTGLPYNCTECDSTFTFAKDLK</sequence>
<dbReference type="Proteomes" id="UP000660729">
    <property type="component" value="Unassembled WGS sequence"/>
</dbReference>
<keyword evidence="5" id="KW-1185">Reference proteome</keyword>
<dbReference type="Gene3D" id="1.10.238.100">
    <property type="entry name" value="YAP1 redox domain. Chain B"/>
    <property type="match status" value="1"/>
</dbReference>
<dbReference type="Pfam" id="PF08601">
    <property type="entry name" value="PAP1"/>
    <property type="match status" value="1"/>
</dbReference>
<dbReference type="InterPro" id="IPR013910">
    <property type="entry name" value="TF_PAP1"/>
</dbReference>
<accession>A0A8H6VTF2</accession>
<organism evidence="4 5">
    <name type="scientific">Pseudocercospora fuligena</name>
    <dbReference type="NCBI Taxonomy" id="685502"/>
    <lineage>
        <taxon>Eukaryota</taxon>
        <taxon>Fungi</taxon>
        <taxon>Dikarya</taxon>
        <taxon>Ascomycota</taxon>
        <taxon>Pezizomycotina</taxon>
        <taxon>Dothideomycetes</taxon>
        <taxon>Dothideomycetidae</taxon>
        <taxon>Mycosphaerellales</taxon>
        <taxon>Mycosphaerellaceae</taxon>
        <taxon>Pseudocercospora</taxon>
    </lineage>
</organism>
<evidence type="ECO:0000313" key="5">
    <source>
        <dbReference type="Proteomes" id="UP000660729"/>
    </source>
</evidence>
<proteinExistence type="predicted"/>
<evidence type="ECO:0000259" key="2">
    <source>
        <dbReference type="Pfam" id="PF08601"/>
    </source>
</evidence>
<comment type="caution">
    <text evidence="4">The sequence shown here is derived from an EMBL/GenBank/DDBJ whole genome shotgun (WGS) entry which is preliminary data.</text>
</comment>
<dbReference type="Pfam" id="PF22893">
    <property type="entry name" value="ULD_2"/>
    <property type="match status" value="1"/>
</dbReference>
<dbReference type="SUPFAM" id="SSF111430">
    <property type="entry name" value="YAP1 redox domain"/>
    <property type="match status" value="1"/>
</dbReference>
<feature type="region of interest" description="Disordered" evidence="1">
    <location>
        <begin position="381"/>
        <end position="400"/>
    </location>
</feature>
<dbReference type="InterPro" id="IPR023167">
    <property type="entry name" value="Yap1_redox_dom_sf"/>
</dbReference>
<dbReference type="OrthoDB" id="5380163at2759"/>
<evidence type="ECO:0000256" key="1">
    <source>
        <dbReference type="SAM" id="MobiDB-lite"/>
    </source>
</evidence>